<protein>
    <submittedName>
        <fullName evidence="1">Uncharacterized protein</fullName>
    </submittedName>
</protein>
<dbReference type="RefSeq" id="WP_274260893.1">
    <property type="nucleotide sequence ID" value="NZ_CP117884.1"/>
</dbReference>
<reference evidence="1 2" key="1">
    <citation type="submission" date="2023-02" db="EMBL/GenBank/DDBJ databases">
        <title>Genome sequence of Lacticaseibacillus sp. KACC 23028.</title>
        <authorList>
            <person name="Kim S."/>
            <person name="Heo J."/>
            <person name="Kwon S.-W."/>
        </authorList>
    </citation>
    <scope>NUCLEOTIDE SEQUENCE [LARGE SCALE GENOMIC DNA]</scope>
    <source>
        <strain evidence="1 2">KACC 23028</strain>
    </source>
</reference>
<dbReference type="EMBL" id="CP117884">
    <property type="protein sequence ID" value="WDF83028.1"/>
    <property type="molecule type" value="Genomic_DNA"/>
</dbReference>
<gene>
    <name evidence="1" type="ORF">PQ472_01935</name>
</gene>
<evidence type="ECO:0000313" key="1">
    <source>
        <dbReference type="EMBL" id="WDF83028.1"/>
    </source>
</evidence>
<sequence>MAEKVAVSRNQKISGANAIMDQGYATERDIPDMMNANFAREFVLEVQDELELRSLDVSIVLESFNYYMGTGCIIYAPSRISQDEAKEILRKALGYKK</sequence>
<proteinExistence type="predicted"/>
<name>A0ABY7WS66_9LACO</name>
<organism evidence="1 2">
    <name type="scientific">Lacticaseibacillus pabuli</name>
    <dbReference type="NCBI Taxonomy" id="3025672"/>
    <lineage>
        <taxon>Bacteria</taxon>
        <taxon>Bacillati</taxon>
        <taxon>Bacillota</taxon>
        <taxon>Bacilli</taxon>
        <taxon>Lactobacillales</taxon>
        <taxon>Lactobacillaceae</taxon>
        <taxon>Lacticaseibacillus</taxon>
    </lineage>
</organism>
<keyword evidence="2" id="KW-1185">Reference proteome</keyword>
<accession>A0ABY7WS66</accession>
<evidence type="ECO:0000313" key="2">
    <source>
        <dbReference type="Proteomes" id="UP001220377"/>
    </source>
</evidence>
<dbReference type="Proteomes" id="UP001220377">
    <property type="component" value="Chromosome"/>
</dbReference>